<evidence type="ECO:0000313" key="11">
    <source>
        <dbReference type="Proteomes" id="UP001606134"/>
    </source>
</evidence>
<dbReference type="EMBL" id="JBIGIC010000010">
    <property type="protein sequence ID" value="MFG6488974.1"/>
    <property type="molecule type" value="Genomic_DNA"/>
</dbReference>
<keyword evidence="10" id="KW-0966">Cell projection</keyword>
<proteinExistence type="inferred from homology"/>
<dbReference type="InterPro" id="IPR001444">
    <property type="entry name" value="Flag_bb_rod_N"/>
</dbReference>
<dbReference type="Pfam" id="PF00460">
    <property type="entry name" value="Flg_bb_rod"/>
    <property type="match status" value="1"/>
</dbReference>
<sequence>MDPLIYTVMSGAERVMNAQQVHANNLSNLNTAGFRANLEQAGSADVRGPGYADRVLSSVKSEAVSSRAGAVQDTGRSLDVAVQGDGYFAVAQGGADGAEGYTRAGSFDIDGDGRLMLGRHAVLGEGGPIVLPPHSQVEVRADGTVQVLMDGQTEMQPVDRLKLVRAEARSLTKNEAGLLVARDGQPLGADAEVKVAGGKLEGSNVSAVEEMVATMNGARDFDLQLRLFKAADNMADAGSRLIRD</sequence>
<dbReference type="Pfam" id="PF22692">
    <property type="entry name" value="LlgE_F_G_D1"/>
    <property type="match status" value="1"/>
</dbReference>
<keyword evidence="11" id="KW-1185">Reference proteome</keyword>
<feature type="domain" description="Flagellar basal body rod protein N-terminal" evidence="7">
    <location>
        <begin position="5"/>
        <end position="35"/>
    </location>
</feature>
<dbReference type="InterPro" id="IPR020013">
    <property type="entry name" value="Flagellar_FlgE/F/G"/>
</dbReference>
<dbReference type="NCBIfam" id="TIGR03506">
    <property type="entry name" value="FlgEFG_subfam"/>
    <property type="match status" value="1"/>
</dbReference>
<evidence type="ECO:0000259" key="8">
    <source>
        <dbReference type="Pfam" id="PF06429"/>
    </source>
</evidence>
<comment type="caution">
    <text evidence="10">The sequence shown here is derived from an EMBL/GenBank/DDBJ whole genome shotgun (WGS) entry which is preliminary data.</text>
</comment>
<keyword evidence="10" id="KW-0969">Cilium</keyword>
<evidence type="ECO:0000256" key="1">
    <source>
        <dbReference type="ARBA" id="ARBA00004117"/>
    </source>
</evidence>
<evidence type="ECO:0000256" key="6">
    <source>
        <dbReference type="RuleBase" id="RU362116"/>
    </source>
</evidence>
<organism evidence="10 11">
    <name type="scientific">Pelomonas candidula</name>
    <dbReference type="NCBI Taxonomy" id="3299025"/>
    <lineage>
        <taxon>Bacteria</taxon>
        <taxon>Pseudomonadati</taxon>
        <taxon>Pseudomonadota</taxon>
        <taxon>Betaproteobacteria</taxon>
        <taxon>Burkholderiales</taxon>
        <taxon>Sphaerotilaceae</taxon>
        <taxon>Roseateles</taxon>
    </lineage>
</organism>
<protein>
    <recommendedName>
        <fullName evidence="5 6">Flagellar basal-body rod protein FlgF</fullName>
    </recommendedName>
</protein>
<feature type="domain" description="Flagellar hook protein FlgE/F/G-like D1" evidence="9">
    <location>
        <begin position="81"/>
        <end position="147"/>
    </location>
</feature>
<evidence type="ECO:0000259" key="9">
    <source>
        <dbReference type="Pfam" id="PF22692"/>
    </source>
</evidence>
<comment type="similarity">
    <text evidence="2 6">Belongs to the flagella basal body rod proteins family.</text>
</comment>
<evidence type="ECO:0000313" key="10">
    <source>
        <dbReference type="EMBL" id="MFG6488974.1"/>
    </source>
</evidence>
<evidence type="ECO:0000256" key="4">
    <source>
        <dbReference type="ARBA" id="ARBA00038560"/>
    </source>
</evidence>
<evidence type="ECO:0000259" key="7">
    <source>
        <dbReference type="Pfam" id="PF00460"/>
    </source>
</evidence>
<evidence type="ECO:0000256" key="5">
    <source>
        <dbReference type="ARBA" id="ARBA00040228"/>
    </source>
</evidence>
<gene>
    <name evidence="10" type="ORF">ACG04R_19970</name>
</gene>
<keyword evidence="3 6" id="KW-0975">Bacterial flagellum</keyword>
<accession>A0ABW7HGC9</accession>
<dbReference type="PANTHER" id="PTHR30435">
    <property type="entry name" value="FLAGELLAR PROTEIN"/>
    <property type="match status" value="1"/>
</dbReference>
<dbReference type="Proteomes" id="UP001606134">
    <property type="component" value="Unassembled WGS sequence"/>
</dbReference>
<dbReference type="NCBIfam" id="NF009280">
    <property type="entry name" value="PRK12640.1"/>
    <property type="match status" value="1"/>
</dbReference>
<dbReference type="SUPFAM" id="SSF117143">
    <property type="entry name" value="Flagellar hook protein flgE"/>
    <property type="match status" value="1"/>
</dbReference>
<evidence type="ECO:0000256" key="2">
    <source>
        <dbReference type="ARBA" id="ARBA00009677"/>
    </source>
</evidence>
<dbReference type="PANTHER" id="PTHR30435:SF18">
    <property type="entry name" value="FLAGELLAR BASAL-BODY ROD PROTEIN FLGF"/>
    <property type="match status" value="1"/>
</dbReference>
<comment type="subunit">
    <text evidence="4 6">The basal body constitutes a major portion of the flagellar organelle and consists of five rings (E,L,P,S, and M) mounted on a central rod. The rod consists of about 26 subunits of FlgG in the distal portion, and FlgB, FlgC and FlgF are thought to build up the proximal portion of the rod with about 6 subunits each.</text>
</comment>
<dbReference type="InterPro" id="IPR053967">
    <property type="entry name" value="LlgE_F_G-like_D1"/>
</dbReference>
<keyword evidence="10" id="KW-0282">Flagellum</keyword>
<reference evidence="10 11" key="1">
    <citation type="submission" date="2024-08" db="EMBL/GenBank/DDBJ databases">
        <authorList>
            <person name="Lu H."/>
        </authorList>
    </citation>
    <scope>NUCLEOTIDE SEQUENCE [LARGE SCALE GENOMIC DNA]</scope>
    <source>
        <strain evidence="10 11">BYS78W</strain>
    </source>
</reference>
<name>A0ABW7HGC9_9BURK</name>
<comment type="subcellular location">
    <subcellularLocation>
        <location evidence="1 6">Bacterial flagellum basal body</location>
    </subcellularLocation>
</comment>
<dbReference type="InterPro" id="IPR010930">
    <property type="entry name" value="Flg_bb/hook_C_dom"/>
</dbReference>
<evidence type="ECO:0000256" key="3">
    <source>
        <dbReference type="ARBA" id="ARBA00023143"/>
    </source>
</evidence>
<dbReference type="Pfam" id="PF06429">
    <property type="entry name" value="Flg_bbr_C"/>
    <property type="match status" value="1"/>
</dbReference>
<dbReference type="RefSeq" id="WP_394414888.1">
    <property type="nucleotide sequence ID" value="NZ_JBIGIC010000010.1"/>
</dbReference>
<feature type="domain" description="Flagellar basal-body/hook protein C-terminal" evidence="8">
    <location>
        <begin position="198"/>
        <end position="241"/>
    </location>
</feature>
<dbReference type="InterPro" id="IPR037925">
    <property type="entry name" value="FlgE/F/G-like"/>
</dbReference>